<dbReference type="Pfam" id="PF00672">
    <property type="entry name" value="HAMP"/>
    <property type="match status" value="1"/>
</dbReference>
<dbReference type="GO" id="GO:0006935">
    <property type="term" value="P:chemotaxis"/>
    <property type="evidence" value="ECO:0007669"/>
    <property type="project" value="InterPro"/>
</dbReference>
<dbReference type="Gene3D" id="6.10.340.10">
    <property type="match status" value="1"/>
</dbReference>
<protein>
    <submittedName>
        <fullName evidence="8">HAMP domain-containing protein</fullName>
    </submittedName>
</protein>
<keyword evidence="9" id="KW-1185">Reference proteome</keyword>
<keyword evidence="4" id="KW-0175">Coiled coil</keyword>
<sequence>MEWFDNLKIGKKLTLSFTLISLLIGIVGYIGIANMGKINSSAESMYNKNMVGVQVIGEIKQNLLQIRSDILLLLYDKDRSKLQGIEEEIQKLTDINNKLIADYKNIITTEEEQKLFGQFEKQLEDYRAKRVELIKHVHENKYEEAFKDFPKVNDIREKMFDTLDKEIELNSKIAQKDNERNNALYKSSLSLTIVIIFAGIFLALLLGIKMSNMISKRMNKVLAFAESVGEGDLSSEIDINTQDEIGNLASALNKAGENMRALISEIMGSAADISAASEELSATTEEVSSQMETIDESAGQIAKGAQDLSASTEEVSASSEEIDSRANEMLRKAEYARNRSEEIRKRAVATKERSAKAIESALTIYNEKKANVIKAIEHGKVVDKVRIMADSIGSIAEQTNLLALNAAIEAARAGEQGKGFAVVAEEVRKLAEQSAEAVSNIQTIVSQVQLAFSNLSKHADDIINYVGRDIKADYEVFAEIGVQYEKDSDLISIMASEITVASGAISEAVKQVNSAIENVSVTAQESASTSEEMSSSINETTMAISQVAKSAQNQAVLVEKLSNMAQKFKI</sequence>
<dbReference type="AlphaFoldDB" id="A0A6I6ETV6"/>
<dbReference type="GO" id="GO:0016020">
    <property type="term" value="C:membrane"/>
    <property type="evidence" value="ECO:0007669"/>
    <property type="project" value="InterPro"/>
</dbReference>
<feature type="transmembrane region" description="Helical" evidence="5">
    <location>
        <begin position="12"/>
        <end position="32"/>
    </location>
</feature>
<accession>A0A6I6ETV6</accession>
<dbReference type="InterPro" id="IPR024478">
    <property type="entry name" value="HlyB_4HB_MCP"/>
</dbReference>
<feature type="coiled-coil region" evidence="4">
    <location>
        <begin position="75"/>
        <end position="102"/>
    </location>
</feature>
<dbReference type="InterPro" id="IPR004090">
    <property type="entry name" value="Chemotax_Me-accpt_rcpt"/>
</dbReference>
<dbReference type="GO" id="GO:0007165">
    <property type="term" value="P:signal transduction"/>
    <property type="evidence" value="ECO:0007669"/>
    <property type="project" value="UniProtKB-KW"/>
</dbReference>
<dbReference type="CDD" id="cd06225">
    <property type="entry name" value="HAMP"/>
    <property type="match status" value="1"/>
</dbReference>
<dbReference type="PANTHER" id="PTHR32089:SF112">
    <property type="entry name" value="LYSOZYME-LIKE PROTEIN-RELATED"/>
    <property type="match status" value="1"/>
</dbReference>
<evidence type="ECO:0000256" key="5">
    <source>
        <dbReference type="SAM" id="Phobius"/>
    </source>
</evidence>
<keyword evidence="1 3" id="KW-0807">Transducer</keyword>
<evidence type="ECO:0000256" key="2">
    <source>
        <dbReference type="ARBA" id="ARBA00029447"/>
    </source>
</evidence>
<proteinExistence type="inferred from homology"/>
<gene>
    <name evidence="8" type="ORF">GOM49_12430</name>
</gene>
<dbReference type="InterPro" id="IPR003660">
    <property type="entry name" value="HAMP_dom"/>
</dbReference>
<dbReference type="Gene3D" id="1.10.287.950">
    <property type="entry name" value="Methyl-accepting chemotaxis protein"/>
    <property type="match status" value="1"/>
</dbReference>
<dbReference type="PANTHER" id="PTHR32089">
    <property type="entry name" value="METHYL-ACCEPTING CHEMOTAXIS PROTEIN MCPB"/>
    <property type="match status" value="1"/>
</dbReference>
<evidence type="ECO:0000256" key="1">
    <source>
        <dbReference type="ARBA" id="ARBA00023224"/>
    </source>
</evidence>
<evidence type="ECO:0000256" key="3">
    <source>
        <dbReference type="PROSITE-ProRule" id="PRU00284"/>
    </source>
</evidence>
<reference evidence="8 9" key="1">
    <citation type="submission" date="2019-12" db="EMBL/GenBank/DDBJ databases">
        <title>Genome sequenceing of Clostridium bovifaecis.</title>
        <authorList>
            <person name="Yao Y."/>
        </authorList>
    </citation>
    <scope>NUCLEOTIDE SEQUENCE [LARGE SCALE GENOMIC DNA]</scope>
    <source>
        <strain evidence="8 9">BXX</strain>
    </source>
</reference>
<keyword evidence="5" id="KW-1133">Transmembrane helix</keyword>
<dbReference type="SUPFAM" id="SSF58104">
    <property type="entry name" value="Methyl-accepting chemotaxis protein (MCP) signaling domain"/>
    <property type="match status" value="1"/>
</dbReference>
<evidence type="ECO:0000256" key="4">
    <source>
        <dbReference type="SAM" id="Coils"/>
    </source>
</evidence>
<keyword evidence="5" id="KW-0472">Membrane</keyword>
<dbReference type="PROSITE" id="PS50885">
    <property type="entry name" value="HAMP"/>
    <property type="match status" value="1"/>
</dbReference>
<dbReference type="PROSITE" id="PS50111">
    <property type="entry name" value="CHEMOTAXIS_TRANSDUC_2"/>
    <property type="match status" value="1"/>
</dbReference>
<feature type="domain" description="Methyl-accepting transducer" evidence="6">
    <location>
        <begin position="283"/>
        <end position="541"/>
    </location>
</feature>
<dbReference type="CDD" id="cd19411">
    <property type="entry name" value="MCP2201-like_sensor"/>
    <property type="match status" value="1"/>
</dbReference>
<keyword evidence="5" id="KW-0812">Transmembrane</keyword>
<name>A0A6I6ETV6_9CLOT</name>
<dbReference type="PRINTS" id="PR00260">
    <property type="entry name" value="CHEMTRNSDUCR"/>
</dbReference>
<evidence type="ECO:0000259" key="7">
    <source>
        <dbReference type="PROSITE" id="PS50885"/>
    </source>
</evidence>
<dbReference type="Pfam" id="PF00015">
    <property type="entry name" value="MCPsignal"/>
    <property type="match status" value="1"/>
</dbReference>
<dbReference type="SMART" id="SM00283">
    <property type="entry name" value="MA"/>
    <property type="match status" value="1"/>
</dbReference>
<feature type="transmembrane region" description="Helical" evidence="5">
    <location>
        <begin position="189"/>
        <end position="208"/>
    </location>
</feature>
<comment type="similarity">
    <text evidence="2">Belongs to the methyl-accepting chemotaxis (MCP) protein family.</text>
</comment>
<organism evidence="8 9">
    <name type="scientific">Clostridium bovifaecis</name>
    <dbReference type="NCBI Taxonomy" id="2184719"/>
    <lineage>
        <taxon>Bacteria</taxon>
        <taxon>Bacillati</taxon>
        <taxon>Bacillota</taxon>
        <taxon>Clostridia</taxon>
        <taxon>Eubacteriales</taxon>
        <taxon>Clostridiaceae</taxon>
        <taxon>Clostridium</taxon>
    </lineage>
</organism>
<evidence type="ECO:0000313" key="9">
    <source>
        <dbReference type="Proteomes" id="UP000422764"/>
    </source>
</evidence>
<dbReference type="InterPro" id="IPR047347">
    <property type="entry name" value="YvaQ-like_sensor"/>
</dbReference>
<evidence type="ECO:0000313" key="8">
    <source>
        <dbReference type="EMBL" id="QGU95793.1"/>
    </source>
</evidence>
<feature type="domain" description="HAMP" evidence="7">
    <location>
        <begin position="212"/>
        <end position="264"/>
    </location>
</feature>
<dbReference type="InterPro" id="IPR004089">
    <property type="entry name" value="MCPsignal_dom"/>
</dbReference>
<dbReference type="SMART" id="SM00304">
    <property type="entry name" value="HAMP"/>
    <property type="match status" value="1"/>
</dbReference>
<dbReference type="Pfam" id="PF12729">
    <property type="entry name" value="4HB_MCP_1"/>
    <property type="match status" value="1"/>
</dbReference>
<dbReference type="Proteomes" id="UP000422764">
    <property type="component" value="Chromosome"/>
</dbReference>
<dbReference type="EMBL" id="CP046522">
    <property type="protein sequence ID" value="QGU95793.1"/>
    <property type="molecule type" value="Genomic_DNA"/>
</dbReference>
<dbReference type="GO" id="GO:0004888">
    <property type="term" value="F:transmembrane signaling receptor activity"/>
    <property type="evidence" value="ECO:0007669"/>
    <property type="project" value="InterPro"/>
</dbReference>
<evidence type="ECO:0000259" key="6">
    <source>
        <dbReference type="PROSITE" id="PS50111"/>
    </source>
</evidence>